<dbReference type="Proteomes" id="UP000620046">
    <property type="component" value="Unassembled WGS sequence"/>
</dbReference>
<dbReference type="Pfam" id="PF20101">
    <property type="entry name" value="DUF6491"/>
    <property type="match status" value="1"/>
</dbReference>
<comment type="caution">
    <text evidence="2">The sequence shown here is derived from an EMBL/GenBank/DDBJ whole genome shotgun (WGS) entry which is preliminary data.</text>
</comment>
<dbReference type="InterPro" id="IPR045500">
    <property type="entry name" value="DUF6491"/>
</dbReference>
<evidence type="ECO:0000313" key="3">
    <source>
        <dbReference type="Proteomes" id="UP000620046"/>
    </source>
</evidence>
<reference evidence="3" key="1">
    <citation type="journal article" date="2019" name="Int. J. Syst. Evol. Microbiol.">
        <title>The Global Catalogue of Microorganisms (GCM) 10K type strain sequencing project: providing services to taxonomists for standard genome sequencing and annotation.</title>
        <authorList>
            <consortium name="The Broad Institute Genomics Platform"/>
            <consortium name="The Broad Institute Genome Sequencing Center for Infectious Disease"/>
            <person name="Wu L."/>
            <person name="Ma J."/>
        </authorList>
    </citation>
    <scope>NUCLEOTIDE SEQUENCE [LARGE SCALE GENOMIC DNA]</scope>
    <source>
        <strain evidence="3">CGMCC 1.15439</strain>
    </source>
</reference>
<gene>
    <name evidence="2" type="ORF">GCM10010981_44870</name>
</gene>
<evidence type="ECO:0008006" key="4">
    <source>
        <dbReference type="Google" id="ProtNLM"/>
    </source>
</evidence>
<dbReference type="RefSeq" id="WP_188798014.1">
    <property type="nucleotide sequence ID" value="NZ_BMJA01000006.1"/>
</dbReference>
<feature type="compositionally biased region" description="Polar residues" evidence="1">
    <location>
        <begin position="145"/>
        <end position="159"/>
    </location>
</feature>
<feature type="region of interest" description="Disordered" evidence="1">
    <location>
        <begin position="137"/>
        <end position="159"/>
    </location>
</feature>
<evidence type="ECO:0000256" key="1">
    <source>
        <dbReference type="SAM" id="MobiDB-lite"/>
    </source>
</evidence>
<dbReference type="PROSITE" id="PS51257">
    <property type="entry name" value="PROKAR_LIPOPROTEIN"/>
    <property type="match status" value="1"/>
</dbReference>
<keyword evidence="3" id="KW-1185">Reference proteome</keyword>
<protein>
    <recommendedName>
        <fullName evidence="4">Lipoprotein</fullName>
    </recommendedName>
</protein>
<name>A0ABQ1GV35_9GAMM</name>
<proteinExistence type="predicted"/>
<dbReference type="EMBL" id="BMJA01000006">
    <property type="protein sequence ID" value="GGA50537.1"/>
    <property type="molecule type" value="Genomic_DNA"/>
</dbReference>
<sequence>MTKLRMLLALLLLGVLLASCESVPYAQRLQQRQQAYSAAAGAPVRSFRLVMGEQIYSWEPLSDTQLVIYTLPSKAYLLDVWPCNNLTFTNFIGLTSFASQVQTGFDKVLTGRPYIPCMIKQIRPIDLARFKLEKESQRHIESMPRNDSGNAPAPASSSQ</sequence>
<evidence type="ECO:0000313" key="2">
    <source>
        <dbReference type="EMBL" id="GGA50537.1"/>
    </source>
</evidence>
<accession>A0ABQ1GV35</accession>
<organism evidence="2 3">
    <name type="scientific">Dyella nitratireducens</name>
    <dbReference type="NCBI Taxonomy" id="1849580"/>
    <lineage>
        <taxon>Bacteria</taxon>
        <taxon>Pseudomonadati</taxon>
        <taxon>Pseudomonadota</taxon>
        <taxon>Gammaproteobacteria</taxon>
        <taxon>Lysobacterales</taxon>
        <taxon>Rhodanobacteraceae</taxon>
        <taxon>Dyella</taxon>
    </lineage>
</organism>